<dbReference type="Proteomes" id="UP000561417">
    <property type="component" value="Unassembled WGS sequence"/>
</dbReference>
<comment type="caution">
    <text evidence="1">The sequence shown here is derived from an EMBL/GenBank/DDBJ whole genome shotgun (WGS) entry which is preliminary data.</text>
</comment>
<name>A0A840NU46_9HYPH</name>
<gene>
    <name evidence="1" type="ORF">HNQ69_000596</name>
</gene>
<evidence type="ECO:0000313" key="1">
    <source>
        <dbReference type="EMBL" id="MBB5073475.1"/>
    </source>
</evidence>
<reference evidence="1 2" key="1">
    <citation type="submission" date="2020-08" db="EMBL/GenBank/DDBJ databases">
        <title>Genomic Encyclopedia of Type Strains, Phase IV (KMG-IV): sequencing the most valuable type-strain genomes for metagenomic binning, comparative biology and taxonomic classification.</title>
        <authorList>
            <person name="Goeker M."/>
        </authorList>
    </citation>
    <scope>NUCLEOTIDE SEQUENCE [LARGE SCALE GENOMIC DNA]</scope>
    <source>
        <strain evidence="1 2">DSM 28538</strain>
    </source>
</reference>
<protein>
    <submittedName>
        <fullName evidence="1">Uncharacterized protein</fullName>
    </submittedName>
</protein>
<accession>A0A840NU46</accession>
<sequence>MVFFILDMRMFLADSLQSNIEVVLAGQKVRLEGRASGTFVDIQTASEALSVTPFTQGKADLL</sequence>
<keyword evidence="2" id="KW-1185">Reference proteome</keyword>
<evidence type="ECO:0000313" key="2">
    <source>
        <dbReference type="Proteomes" id="UP000561417"/>
    </source>
</evidence>
<dbReference type="AlphaFoldDB" id="A0A840NU46"/>
<organism evidence="1 2">
    <name type="scientific">Bartonella callosciuri</name>
    <dbReference type="NCBI Taxonomy" id="686223"/>
    <lineage>
        <taxon>Bacteria</taxon>
        <taxon>Pseudomonadati</taxon>
        <taxon>Pseudomonadota</taxon>
        <taxon>Alphaproteobacteria</taxon>
        <taxon>Hyphomicrobiales</taxon>
        <taxon>Bartonellaceae</taxon>
        <taxon>Bartonella</taxon>
    </lineage>
</organism>
<dbReference type="EMBL" id="JACHIM010000002">
    <property type="protein sequence ID" value="MBB5073475.1"/>
    <property type="molecule type" value="Genomic_DNA"/>
</dbReference>
<proteinExistence type="predicted"/>